<protein>
    <submittedName>
        <fullName evidence="1">Uncharacterized protein</fullName>
    </submittedName>
</protein>
<gene>
    <name evidence="1" type="ORF">HK107_10560</name>
</gene>
<dbReference type="AlphaFoldDB" id="A0A7Y3W5Y6"/>
<organism evidence="1 2">
    <name type="scientific">Parvularcula mediterranea</name>
    <dbReference type="NCBI Taxonomy" id="2732508"/>
    <lineage>
        <taxon>Bacteria</taxon>
        <taxon>Pseudomonadati</taxon>
        <taxon>Pseudomonadota</taxon>
        <taxon>Alphaproteobacteria</taxon>
        <taxon>Parvularculales</taxon>
        <taxon>Parvularculaceae</taxon>
        <taxon>Parvularcula</taxon>
    </lineage>
</organism>
<reference evidence="1 2" key="1">
    <citation type="submission" date="2020-05" db="EMBL/GenBank/DDBJ databases">
        <title>Parvularcula mediterraneae sp. nov., isolated from polypropylene straw from shallow seawater of the seashore of Laganas in Zakynthos island, Greece.</title>
        <authorList>
            <person name="Szabo I."/>
            <person name="Al-Omari J."/>
            <person name="Rado J."/>
            <person name="Szerdahelyi G.S."/>
        </authorList>
    </citation>
    <scope>NUCLEOTIDE SEQUENCE [LARGE SCALE GENOMIC DNA]</scope>
    <source>
        <strain evidence="1 2">ZS-1/3</strain>
    </source>
</reference>
<dbReference type="EMBL" id="JABFCX010000003">
    <property type="protein sequence ID" value="NNU16761.1"/>
    <property type="molecule type" value="Genomic_DNA"/>
</dbReference>
<dbReference type="Proteomes" id="UP000536835">
    <property type="component" value="Unassembled WGS sequence"/>
</dbReference>
<name>A0A7Y3W5Y6_9PROT</name>
<dbReference type="RefSeq" id="WP_173199528.1">
    <property type="nucleotide sequence ID" value="NZ_JABFCX010000003.1"/>
</dbReference>
<comment type="caution">
    <text evidence="1">The sequence shown here is derived from an EMBL/GenBank/DDBJ whole genome shotgun (WGS) entry which is preliminary data.</text>
</comment>
<proteinExistence type="predicted"/>
<accession>A0A7Y3W5Y6</accession>
<evidence type="ECO:0000313" key="1">
    <source>
        <dbReference type="EMBL" id="NNU16761.1"/>
    </source>
</evidence>
<evidence type="ECO:0000313" key="2">
    <source>
        <dbReference type="Proteomes" id="UP000536835"/>
    </source>
</evidence>
<keyword evidence="2" id="KW-1185">Reference proteome</keyword>
<sequence>MKLAAIFVRYKQWLQLGLLMREALREDFDKVLFVGPPAFVRKLRATKALDETEIIHVLELSNVLCTERCSEFHLLVQHSLSGMRDFDVCREALGDVEAEQFLWFYPDGMTNNCEDTETVLAGAEKSSFQLGSDIAFDRIESTSGFCPITPRIRIIRHADYQQGQELTLANLEAQKLVDGLDLEDGVSVIVLILRPWEDEAFLDGKLRSLGAKFPVAAALVDLIYKYTENIGPCRLLIRPDDRGLASSLEIASDVQAQISDRMRVDVIDQAPWWMTFEPIFKVLLEEIGDRRVHVLGMDSTFSLPFLFQGRGAGHVFGVPSIKDEDGKMLPNRAILEKLFMLNARATGAASLWVRYEREPHFVAFRRRINA</sequence>